<dbReference type="AlphaFoldDB" id="L5LJE5"/>
<dbReference type="EMBL" id="KB111160">
    <property type="protein sequence ID" value="ELK26332.1"/>
    <property type="molecule type" value="Genomic_DNA"/>
</dbReference>
<reference evidence="2" key="1">
    <citation type="journal article" date="2013" name="Science">
        <title>Comparative analysis of bat genomes provides insight into the evolution of flight and immunity.</title>
        <authorList>
            <person name="Zhang G."/>
            <person name="Cowled C."/>
            <person name="Shi Z."/>
            <person name="Huang Z."/>
            <person name="Bishop-Lilly K.A."/>
            <person name="Fang X."/>
            <person name="Wynne J.W."/>
            <person name="Xiong Z."/>
            <person name="Baker M.L."/>
            <person name="Zhao W."/>
            <person name="Tachedjian M."/>
            <person name="Zhu Y."/>
            <person name="Zhou P."/>
            <person name="Jiang X."/>
            <person name="Ng J."/>
            <person name="Yang L."/>
            <person name="Wu L."/>
            <person name="Xiao J."/>
            <person name="Feng Y."/>
            <person name="Chen Y."/>
            <person name="Sun X."/>
            <person name="Zhang Y."/>
            <person name="Marsh G.A."/>
            <person name="Crameri G."/>
            <person name="Broder C.C."/>
            <person name="Frey K.G."/>
            <person name="Wang L.F."/>
            <person name="Wang J."/>
        </authorList>
    </citation>
    <scope>NUCLEOTIDE SEQUENCE [LARGE SCALE GENOMIC DNA]</scope>
</reference>
<dbReference type="Proteomes" id="UP000010556">
    <property type="component" value="Unassembled WGS sequence"/>
</dbReference>
<evidence type="ECO:0000313" key="2">
    <source>
        <dbReference type="Proteomes" id="UP000010556"/>
    </source>
</evidence>
<protein>
    <submittedName>
        <fullName evidence="1">Uncharacterized protein</fullName>
    </submittedName>
</protein>
<organism evidence="1 2">
    <name type="scientific">Myotis davidii</name>
    <name type="common">David's myotis</name>
    <dbReference type="NCBI Taxonomy" id="225400"/>
    <lineage>
        <taxon>Eukaryota</taxon>
        <taxon>Metazoa</taxon>
        <taxon>Chordata</taxon>
        <taxon>Craniata</taxon>
        <taxon>Vertebrata</taxon>
        <taxon>Euteleostomi</taxon>
        <taxon>Mammalia</taxon>
        <taxon>Eutheria</taxon>
        <taxon>Laurasiatheria</taxon>
        <taxon>Chiroptera</taxon>
        <taxon>Yangochiroptera</taxon>
        <taxon>Vespertilionidae</taxon>
        <taxon>Myotis</taxon>
    </lineage>
</organism>
<keyword evidence="2" id="KW-1185">Reference proteome</keyword>
<name>L5LJE5_MYODS</name>
<accession>L5LJE5</accession>
<proteinExistence type="predicted"/>
<evidence type="ECO:0000313" key="1">
    <source>
        <dbReference type="EMBL" id="ELK26332.1"/>
    </source>
</evidence>
<sequence>MERLMKGAGSCACALGGRSRKWAESCCKEERAEGGNLAKDEPTFFVYLDDALTN</sequence>
<gene>
    <name evidence="1" type="ORF">MDA_GLEAN10020206</name>
</gene>